<gene>
    <name evidence="2" type="ORF">PPRIM_AZ9-3.1.T0100387</name>
</gene>
<evidence type="ECO:0000313" key="3">
    <source>
        <dbReference type="Proteomes" id="UP000688137"/>
    </source>
</evidence>
<dbReference type="AlphaFoldDB" id="A0A8S1JV17"/>
<dbReference type="Proteomes" id="UP000688137">
    <property type="component" value="Unassembled WGS sequence"/>
</dbReference>
<feature type="coiled-coil region" evidence="1">
    <location>
        <begin position="155"/>
        <end position="220"/>
    </location>
</feature>
<name>A0A8S1JV17_PARPR</name>
<evidence type="ECO:0000313" key="2">
    <source>
        <dbReference type="EMBL" id="CAD8046492.1"/>
    </source>
</evidence>
<evidence type="ECO:0000256" key="1">
    <source>
        <dbReference type="SAM" id="Coils"/>
    </source>
</evidence>
<proteinExistence type="predicted"/>
<comment type="caution">
    <text evidence="2">The sequence shown here is derived from an EMBL/GenBank/DDBJ whole genome shotgun (WGS) entry which is preliminary data.</text>
</comment>
<protein>
    <submittedName>
        <fullName evidence="2">Uncharacterized protein</fullName>
    </submittedName>
</protein>
<keyword evidence="3" id="KW-1185">Reference proteome</keyword>
<organism evidence="2 3">
    <name type="scientific">Paramecium primaurelia</name>
    <dbReference type="NCBI Taxonomy" id="5886"/>
    <lineage>
        <taxon>Eukaryota</taxon>
        <taxon>Sar</taxon>
        <taxon>Alveolata</taxon>
        <taxon>Ciliophora</taxon>
        <taxon>Intramacronucleata</taxon>
        <taxon>Oligohymenophorea</taxon>
        <taxon>Peniculida</taxon>
        <taxon>Parameciidae</taxon>
        <taxon>Paramecium</taxon>
    </lineage>
</organism>
<reference evidence="2" key="1">
    <citation type="submission" date="2021-01" db="EMBL/GenBank/DDBJ databases">
        <authorList>
            <consortium name="Genoscope - CEA"/>
            <person name="William W."/>
        </authorList>
    </citation>
    <scope>NUCLEOTIDE SEQUENCE</scope>
</reference>
<dbReference type="OMA" id="KENQDRD"/>
<keyword evidence="1" id="KW-0175">Coiled coil</keyword>
<accession>A0A8S1JV17</accession>
<feature type="coiled-coil region" evidence="1">
    <location>
        <begin position="18"/>
        <end position="125"/>
    </location>
</feature>
<dbReference type="EMBL" id="CAJJDM010000007">
    <property type="protein sequence ID" value="CAD8046492.1"/>
    <property type="molecule type" value="Genomic_DNA"/>
</dbReference>
<sequence>MQQQLKVCNNKENQDRDFSKVESRIQLLIDENQRLNQLLIPKMEEIQQLKNENNHQLMELNKFRGQDCEQKILTEIILQKTGDCDKHKRQLLKAEKSIDDLQQEINRLKFEKDQYTKQILEAQTQNLLLDQERLKQIDELKTKVRKFNQGSNDQIDQLKFEINKSQLENESLKVQLKQLQDENVSIKRHLGCLSGYILENEQLRKENENLNQNYQALLAKQ</sequence>